<dbReference type="AlphaFoldDB" id="A0A058Z3M5"/>
<dbReference type="PROSITE" id="PS51383">
    <property type="entry name" value="YJEF_C_3"/>
    <property type="match status" value="1"/>
</dbReference>
<comment type="similarity">
    <text evidence="6">Belongs to the NnrD/CARKD family.</text>
</comment>
<keyword evidence="1 6" id="KW-0547">Nucleotide-binding</keyword>
<keyword evidence="5 6" id="KW-0456">Lyase</keyword>
<dbReference type="GO" id="GO:0110051">
    <property type="term" value="P:metabolite repair"/>
    <property type="evidence" value="ECO:0007669"/>
    <property type="project" value="TreeGrafter"/>
</dbReference>
<feature type="domain" description="YjeF C-terminal" evidence="7">
    <location>
        <begin position="21"/>
        <end position="348"/>
    </location>
</feature>
<dbReference type="SUPFAM" id="SSF53613">
    <property type="entry name" value="Ribokinase-like"/>
    <property type="match status" value="1"/>
</dbReference>
<keyword evidence="4 6" id="KW-0520">NAD</keyword>
<feature type="binding site" evidence="6">
    <location>
        <begin position="196"/>
        <end position="202"/>
    </location>
    <ligand>
        <name>(6S)-NADPHX</name>
        <dbReference type="ChEBI" id="CHEBI:64076"/>
    </ligand>
</feature>
<dbReference type="GO" id="GO:0047453">
    <property type="term" value="F:ATP-dependent NAD(P)H-hydrate dehydratase activity"/>
    <property type="evidence" value="ECO:0007669"/>
    <property type="project" value="UniProtKB-UniRule"/>
</dbReference>
<evidence type="ECO:0000256" key="2">
    <source>
        <dbReference type="ARBA" id="ARBA00022840"/>
    </source>
</evidence>
<comment type="function">
    <text evidence="6">Catalyzes the dehydration of the S-form of NAD(P)HX at the expense of ATP, which is converted to ADP. Together with NAD(P)HX epimerase, which catalyzes the epimerization of the S- and R-forms, the enzyme allows the repair of both epimers of NAD(P)HX, a damaged form of NAD(P)H that is a result of enzymatic or heat-dependent hydration.</text>
</comment>
<comment type="catalytic activity">
    <reaction evidence="6">
        <text>(6S)-NADPHX + ATP = ADP + phosphate + NADPH + H(+)</text>
        <dbReference type="Rhea" id="RHEA:32231"/>
        <dbReference type="ChEBI" id="CHEBI:15378"/>
        <dbReference type="ChEBI" id="CHEBI:30616"/>
        <dbReference type="ChEBI" id="CHEBI:43474"/>
        <dbReference type="ChEBI" id="CHEBI:57783"/>
        <dbReference type="ChEBI" id="CHEBI:64076"/>
        <dbReference type="ChEBI" id="CHEBI:456216"/>
        <dbReference type="EC" id="4.2.1.93"/>
    </reaction>
</comment>
<reference evidence="8" key="1">
    <citation type="submission" date="2013-04" db="EMBL/GenBank/DDBJ databases">
        <title>The Genome Sequence of Fonticula alba ATCC 38817.</title>
        <authorList>
            <consortium name="The Broad Institute Genomics Platform"/>
            <person name="Russ C."/>
            <person name="Cuomo C."/>
            <person name="Burger G."/>
            <person name="Gray M.W."/>
            <person name="Holland P.W.H."/>
            <person name="King N."/>
            <person name="Lang F.B.F."/>
            <person name="Roger A.J."/>
            <person name="Ruiz-Trillo I."/>
            <person name="Brown M."/>
            <person name="Walker B."/>
            <person name="Young S."/>
            <person name="Zeng Q."/>
            <person name="Gargeya S."/>
            <person name="Fitzgerald M."/>
            <person name="Haas B."/>
            <person name="Abouelleil A."/>
            <person name="Allen A.W."/>
            <person name="Alvarado L."/>
            <person name="Arachchi H.M."/>
            <person name="Berlin A.M."/>
            <person name="Chapman S.B."/>
            <person name="Gainer-Dewar J."/>
            <person name="Goldberg J."/>
            <person name="Griggs A."/>
            <person name="Gujja S."/>
            <person name="Hansen M."/>
            <person name="Howarth C."/>
            <person name="Imamovic A."/>
            <person name="Ireland A."/>
            <person name="Larimer J."/>
            <person name="McCowan C."/>
            <person name="Murphy C."/>
            <person name="Pearson M."/>
            <person name="Poon T.W."/>
            <person name="Priest M."/>
            <person name="Roberts A."/>
            <person name="Saif S."/>
            <person name="Shea T."/>
            <person name="Sisk P."/>
            <person name="Sykes S."/>
            <person name="Wortman J."/>
            <person name="Nusbaum C."/>
            <person name="Birren B."/>
        </authorList>
    </citation>
    <scope>NUCLEOTIDE SEQUENCE [LARGE SCALE GENOMIC DNA]</scope>
    <source>
        <strain evidence="8">ATCC 38817</strain>
    </source>
</reference>
<feature type="binding site" evidence="6">
    <location>
        <position position="145"/>
    </location>
    <ligand>
        <name>(6S)-NADPHX</name>
        <dbReference type="ChEBI" id="CHEBI:64076"/>
    </ligand>
</feature>
<keyword evidence="9" id="KW-1185">Reference proteome</keyword>
<evidence type="ECO:0000256" key="6">
    <source>
        <dbReference type="HAMAP-Rule" id="MF_03157"/>
    </source>
</evidence>
<evidence type="ECO:0000256" key="4">
    <source>
        <dbReference type="ARBA" id="ARBA00023027"/>
    </source>
</evidence>
<feature type="binding site" evidence="6">
    <location>
        <position position="282"/>
    </location>
    <ligand>
        <name>(6S)-NADPHX</name>
        <dbReference type="ChEBI" id="CHEBI:64076"/>
    </ligand>
</feature>
<dbReference type="EC" id="4.2.1.93" evidence="6"/>
<name>A0A058Z3M5_FONAL</name>
<feature type="binding site" evidence="6">
    <location>
        <begin position="248"/>
        <end position="252"/>
    </location>
    <ligand>
        <name>ATP</name>
        <dbReference type="ChEBI" id="CHEBI:30616"/>
    </ligand>
</feature>
<accession>A0A058Z3M5</accession>
<dbReference type="GO" id="GO:0005524">
    <property type="term" value="F:ATP binding"/>
    <property type="evidence" value="ECO:0007669"/>
    <property type="project" value="UniProtKB-KW"/>
</dbReference>
<dbReference type="GeneID" id="20529506"/>
<evidence type="ECO:0000313" key="8">
    <source>
        <dbReference type="EMBL" id="KCV68488.1"/>
    </source>
</evidence>
<dbReference type="HAMAP" id="MF_01965">
    <property type="entry name" value="NADHX_dehydratase"/>
    <property type="match status" value="1"/>
</dbReference>
<dbReference type="InterPro" id="IPR029056">
    <property type="entry name" value="Ribokinase-like"/>
</dbReference>
<dbReference type="Proteomes" id="UP000030693">
    <property type="component" value="Unassembled WGS sequence"/>
</dbReference>
<proteinExistence type="inferred from homology"/>
<comment type="catalytic activity">
    <reaction evidence="6">
        <text>(6S)-NADHX + ATP = ADP + phosphate + NADH + H(+)</text>
        <dbReference type="Rhea" id="RHEA:19017"/>
        <dbReference type="ChEBI" id="CHEBI:15378"/>
        <dbReference type="ChEBI" id="CHEBI:30616"/>
        <dbReference type="ChEBI" id="CHEBI:43474"/>
        <dbReference type="ChEBI" id="CHEBI:57945"/>
        <dbReference type="ChEBI" id="CHEBI:64074"/>
        <dbReference type="ChEBI" id="CHEBI:456216"/>
        <dbReference type="EC" id="4.2.1.93"/>
    </reaction>
</comment>
<evidence type="ECO:0000256" key="5">
    <source>
        <dbReference type="ARBA" id="ARBA00023239"/>
    </source>
</evidence>
<dbReference type="EMBL" id="KB932208">
    <property type="protein sequence ID" value="KCV68488.1"/>
    <property type="molecule type" value="Genomic_DNA"/>
</dbReference>
<dbReference type="GO" id="GO:0046496">
    <property type="term" value="P:nicotinamide nucleotide metabolic process"/>
    <property type="evidence" value="ECO:0007669"/>
    <property type="project" value="UniProtKB-UniRule"/>
</dbReference>
<dbReference type="RefSeq" id="XP_009496920.1">
    <property type="nucleotide sequence ID" value="XM_009498645.1"/>
</dbReference>
<keyword evidence="3" id="KW-0521">NADP</keyword>
<keyword evidence="6" id="KW-0597">Phosphoprotein</keyword>
<dbReference type="OrthoDB" id="8110916at2759"/>
<evidence type="ECO:0000259" key="7">
    <source>
        <dbReference type="PROSITE" id="PS51383"/>
    </source>
</evidence>
<keyword evidence="2 6" id="KW-0067">ATP-binding</keyword>
<sequence length="358" mass="37392">MQQASLLGRITSTELLPLLRQYAAATSAAGVEAFHTSKGAHGVITLIGGSTSFAGAPFFAGISALRSGADMAHVITERSAAAAVKVLSPELMVHPYLPTGDLEDPDHEGQAPELSASKIAALAAKCVRRSEHWLQSSHALVIGPGLGRAPVSLATADAFLQAAADLDIPVVVDADALGLFADPERTSNQCLILTPNRKELLRLLGDAVTDALRPVVTDARLVDLSNADIQGLFRDLSRRFPRSLVVAKGRHDMIIQLTGTEPEVFWCSTGLGSPRRVGGQGDLLAGVLAAHAARLHLVNSINTPLLPAAAALAVELCRDAAAEAFASAGRAIGVPDILPRVGPCHDALFGQLAEKHSR</sequence>
<evidence type="ECO:0000256" key="3">
    <source>
        <dbReference type="ARBA" id="ARBA00022857"/>
    </source>
</evidence>
<evidence type="ECO:0000313" key="9">
    <source>
        <dbReference type="Proteomes" id="UP000030693"/>
    </source>
</evidence>
<evidence type="ECO:0000256" key="1">
    <source>
        <dbReference type="ARBA" id="ARBA00022741"/>
    </source>
</evidence>
<comment type="cofactor">
    <cofactor evidence="6">
        <name>Mg(2+)</name>
        <dbReference type="ChEBI" id="CHEBI:18420"/>
    </cofactor>
</comment>
<dbReference type="PANTHER" id="PTHR12592:SF0">
    <property type="entry name" value="ATP-DEPENDENT (S)-NAD(P)H-HYDRATE DEHYDRATASE"/>
    <property type="match status" value="1"/>
</dbReference>
<dbReference type="STRING" id="691883.A0A058Z3M5"/>
<organism evidence="8">
    <name type="scientific">Fonticula alba</name>
    <name type="common">Slime mold</name>
    <dbReference type="NCBI Taxonomy" id="691883"/>
    <lineage>
        <taxon>Eukaryota</taxon>
        <taxon>Rotosphaerida</taxon>
        <taxon>Fonticulaceae</taxon>
        <taxon>Fonticula</taxon>
    </lineage>
</organism>
<protein>
    <recommendedName>
        <fullName evidence="6">ATP-dependent (S)-NAD(P)H-hydrate dehydratase</fullName>
        <ecNumber evidence="6">4.2.1.93</ecNumber>
    </recommendedName>
    <alternativeName>
        <fullName evidence="6">ATP-dependent NAD(P)HX dehydratase</fullName>
    </alternativeName>
</protein>
<dbReference type="eggNOG" id="KOG3974">
    <property type="taxonomic scope" value="Eukaryota"/>
</dbReference>
<dbReference type="Gene3D" id="3.40.1190.20">
    <property type="match status" value="1"/>
</dbReference>
<gene>
    <name evidence="8" type="ORF">H696_04781</name>
</gene>
<dbReference type="Pfam" id="PF01256">
    <property type="entry name" value="Carb_kinase"/>
    <property type="match status" value="1"/>
</dbReference>
<feature type="binding site" evidence="6">
    <location>
        <begin position="272"/>
        <end position="281"/>
    </location>
    <ligand>
        <name>ATP</name>
        <dbReference type="ChEBI" id="CHEBI:30616"/>
    </ligand>
</feature>
<dbReference type="PANTHER" id="PTHR12592">
    <property type="entry name" value="ATP-DEPENDENT (S)-NAD(P)H-HYDRATE DEHYDRATASE FAMILY MEMBER"/>
    <property type="match status" value="1"/>
</dbReference>
<dbReference type="InterPro" id="IPR000631">
    <property type="entry name" value="CARKD"/>
</dbReference>
<dbReference type="CDD" id="cd01171">
    <property type="entry name" value="YXKO-related"/>
    <property type="match status" value="1"/>
</dbReference>